<dbReference type="RefSeq" id="WP_193538934.1">
    <property type="nucleotide sequence ID" value="NZ_JADCKF010000014.1"/>
</dbReference>
<evidence type="ECO:0000259" key="5">
    <source>
        <dbReference type="PROSITE" id="PS51272"/>
    </source>
</evidence>
<keyword evidence="1" id="KW-0433">Leucine-rich repeat</keyword>
<dbReference type="InterPro" id="IPR050836">
    <property type="entry name" value="SDS22/Internalin_LRR"/>
</dbReference>
<feature type="domain" description="SLH" evidence="5">
    <location>
        <begin position="823"/>
        <end position="886"/>
    </location>
</feature>
<dbReference type="PANTHER" id="PTHR46652:SF3">
    <property type="entry name" value="LEUCINE-RICH REPEAT-CONTAINING PROTEIN 9"/>
    <property type="match status" value="1"/>
</dbReference>
<dbReference type="Pfam" id="PF12799">
    <property type="entry name" value="LRR_4"/>
    <property type="match status" value="1"/>
</dbReference>
<evidence type="ECO:0000313" key="6">
    <source>
        <dbReference type="EMBL" id="MBE5057079.1"/>
    </source>
</evidence>
<evidence type="ECO:0000256" key="2">
    <source>
        <dbReference type="ARBA" id="ARBA00022737"/>
    </source>
</evidence>
<keyword evidence="7" id="KW-1185">Reference proteome</keyword>
<dbReference type="InterPro" id="IPR003591">
    <property type="entry name" value="Leu-rich_rpt_typical-subtyp"/>
</dbReference>
<sequence>MDTSYKKIVPIVTCTALILGLAAPAAAAEADALSDVVPDPVLRAVINQTLSTEEAPRADDAPISAEDMKQLVGSDAAEIDAAEDDALFDMKGLCSDNLDYLEQDPVSLNPSHGIHSLEGMQYAVNLKSLDLSENSITDLSPLAGLENLTYLELDRNNITDLAPLSGLTGLEHLNLYNNLIYDITPLSTLDQINWFDLHYANRGAAHLPIDALAGMTALEYISIESNDLVNEDMAALAGLQNLNYIKLNANHITDLTAISSYLDGIMAGDACRIEANNQSLPDWEPAVVQAQPSGGDVTLTVPAVTGIDALYREPSDWSISPAIEAEMDQAVEGVSVDFQTDDDGYPIPDQATFTFENRTYGSALREQGDLCLTYAVTAMDFETFTETLPFVYTLYLPVELRQDPLYQAELSWESNSSFSIIDTAAGAEASAPLTIRLNATSGDPVELSEVSSIQFFVAGKAYDAPVEGLEAQNITVDGNTISFQVALTQEAPFSGAQYITPVVEYLRTGSDAPETIQRDTLSFHLFAGDASAFQVDDVIQFDSGTAENGSITSRPVRLSIPGEAISFVDLRDEFENILASGKKQEDGSYCFTVKQEDLAQIDHFLISADQFLYPEVRGELVTPPSGGGSSSGSGDKTQITTNPDGSTTTTVTSPDGTVTKTTKKPDGSKEVVETTKDGKVTTTTTDTAGTKTQVIVQPDGSSSTTVKHADGSSSATSVHADGMVKSEVTLSAKAVEAQKEAVPLPMPALSATSDREQAPAVTVKLPGNGAVPVEIPVSNVTAGTVAVLVKSDGTEEIIKRSLTTEAGIAVALTNGDTVKIVENSKHFLDVDASYWGADAVAFASSRELFSGTGKETFSPDAPMDRAMIVTVLARLEGIDTSAGATWYEAGAQWATANGISDGSHLDAVLTREQLAAMLWRYAGSPAPQGTLSGFRDCEDVSVWASDAMSWAVDAGLISGTNSSTLAPQGKATRAQVAMMLMRFVEYMAP</sequence>
<dbReference type="InterPro" id="IPR001119">
    <property type="entry name" value="SLH_dom"/>
</dbReference>
<dbReference type="PROSITE" id="PS51272">
    <property type="entry name" value="SLH"/>
    <property type="match status" value="2"/>
</dbReference>
<protein>
    <submittedName>
        <fullName evidence="6">S-layer homology domain-containing protein</fullName>
    </submittedName>
</protein>
<dbReference type="Proteomes" id="UP000806211">
    <property type="component" value="Unassembled WGS sequence"/>
</dbReference>
<reference evidence="6 7" key="1">
    <citation type="submission" date="2020-10" db="EMBL/GenBank/DDBJ databases">
        <title>ChiBAC.</title>
        <authorList>
            <person name="Zenner C."/>
            <person name="Hitch T.C.A."/>
            <person name="Clavel T."/>
        </authorList>
    </citation>
    <scope>NUCLEOTIDE SEQUENCE [LARGE SCALE GENOMIC DNA]</scope>
    <source>
        <strain evidence="6 7">DSM 107456</strain>
    </source>
</reference>
<feature type="region of interest" description="Disordered" evidence="3">
    <location>
        <begin position="618"/>
        <end position="684"/>
    </location>
</feature>
<keyword evidence="4" id="KW-0732">Signal</keyword>
<keyword evidence="2" id="KW-0677">Repeat</keyword>
<name>A0ABR9REE2_9FIRM</name>
<feature type="signal peptide" evidence="4">
    <location>
        <begin position="1"/>
        <end position="27"/>
    </location>
</feature>
<dbReference type="SMART" id="SM00369">
    <property type="entry name" value="LRR_TYP"/>
    <property type="match status" value="4"/>
</dbReference>
<evidence type="ECO:0000313" key="7">
    <source>
        <dbReference type="Proteomes" id="UP000806211"/>
    </source>
</evidence>
<proteinExistence type="predicted"/>
<dbReference type="InterPro" id="IPR001611">
    <property type="entry name" value="Leu-rich_rpt"/>
</dbReference>
<feature type="domain" description="SLH" evidence="5">
    <location>
        <begin position="931"/>
        <end position="989"/>
    </location>
</feature>
<feature type="compositionally biased region" description="Basic and acidic residues" evidence="3">
    <location>
        <begin position="663"/>
        <end position="679"/>
    </location>
</feature>
<dbReference type="PROSITE" id="PS51450">
    <property type="entry name" value="LRR"/>
    <property type="match status" value="3"/>
</dbReference>
<dbReference type="SUPFAM" id="SSF52058">
    <property type="entry name" value="L domain-like"/>
    <property type="match status" value="1"/>
</dbReference>
<dbReference type="InterPro" id="IPR025875">
    <property type="entry name" value="Leu-rich_rpt_4"/>
</dbReference>
<dbReference type="Pfam" id="PF00395">
    <property type="entry name" value="SLH"/>
    <property type="match status" value="2"/>
</dbReference>
<accession>A0ABR9REE2</accession>
<feature type="region of interest" description="Disordered" evidence="3">
    <location>
        <begin position="697"/>
        <end position="717"/>
    </location>
</feature>
<dbReference type="PANTHER" id="PTHR46652">
    <property type="entry name" value="LEUCINE-RICH REPEAT AND IQ DOMAIN-CONTAINING PROTEIN 1-RELATED"/>
    <property type="match status" value="1"/>
</dbReference>
<dbReference type="EMBL" id="JADCKF010000014">
    <property type="protein sequence ID" value="MBE5057079.1"/>
    <property type="molecule type" value="Genomic_DNA"/>
</dbReference>
<comment type="caution">
    <text evidence="6">The sequence shown here is derived from an EMBL/GenBank/DDBJ whole genome shotgun (WGS) entry which is preliminary data.</text>
</comment>
<dbReference type="Gene3D" id="3.80.10.10">
    <property type="entry name" value="Ribonuclease Inhibitor"/>
    <property type="match status" value="1"/>
</dbReference>
<dbReference type="InterPro" id="IPR032675">
    <property type="entry name" value="LRR_dom_sf"/>
</dbReference>
<evidence type="ECO:0000256" key="1">
    <source>
        <dbReference type="ARBA" id="ARBA00022614"/>
    </source>
</evidence>
<organism evidence="6 7">
    <name type="scientific">Pseudoflavonifractor gallinarum</name>
    <dbReference type="NCBI Taxonomy" id="2779352"/>
    <lineage>
        <taxon>Bacteria</taxon>
        <taxon>Bacillati</taxon>
        <taxon>Bacillota</taxon>
        <taxon>Clostridia</taxon>
        <taxon>Eubacteriales</taxon>
        <taxon>Oscillospiraceae</taxon>
        <taxon>Pseudoflavonifractor</taxon>
    </lineage>
</organism>
<feature type="chain" id="PRO_5045754868" evidence="4">
    <location>
        <begin position="28"/>
        <end position="989"/>
    </location>
</feature>
<evidence type="ECO:0000256" key="3">
    <source>
        <dbReference type="SAM" id="MobiDB-lite"/>
    </source>
</evidence>
<evidence type="ECO:0000256" key="4">
    <source>
        <dbReference type="SAM" id="SignalP"/>
    </source>
</evidence>
<dbReference type="SMART" id="SM00365">
    <property type="entry name" value="LRR_SD22"/>
    <property type="match status" value="3"/>
</dbReference>
<feature type="compositionally biased region" description="Low complexity" evidence="3">
    <location>
        <begin position="640"/>
        <end position="660"/>
    </location>
</feature>
<dbReference type="Gene3D" id="3.90.930.1">
    <property type="match status" value="1"/>
</dbReference>
<gene>
    <name evidence="6" type="ORF">INF37_13895</name>
</gene>